<evidence type="ECO:0000259" key="2">
    <source>
        <dbReference type="Pfam" id="PF02470"/>
    </source>
</evidence>
<feature type="domain" description="Mce/MlaD" evidence="2">
    <location>
        <begin position="57"/>
        <end position="131"/>
    </location>
</feature>
<dbReference type="EMBL" id="WMBB01000016">
    <property type="protein sequence ID" value="MTE16722.1"/>
    <property type="molecule type" value="Genomic_DNA"/>
</dbReference>
<sequence>MQRLSRLWTGRMRRGQFPVDHAAARAHRELRFGIVGAAVVVGILIAAGVVYVVPLGKSTYTAELAEAGSVKVGDSVRIAGVPVGAVTALDLLDDRVRMKFTVDSHVAVGDQTTLEIRMLTVAGGHYVAVQPSGTKALGSKSISVDRVSLPYSLVQTFRDAAAPIGNIDAGTLRENFTALRDALTTTPDGIRQMGTALDSIVAILQHQNADISRTLTVASEFATTLDSVKSRVGQLIGSIGEIETVTAAKRSEIRRAMVMTADLTSRLAALEPSWNTTLKPMSDAFVAALPQLQELGQRLDGVITSLSAMGQHLQSLISPTGDITVDRSATTVSLPAVCIPLPGQGC</sequence>
<dbReference type="InterPro" id="IPR003399">
    <property type="entry name" value="Mce/MlaD"/>
</dbReference>
<dbReference type="PANTHER" id="PTHR33371">
    <property type="entry name" value="INTERMEMBRANE PHOSPHOLIPID TRANSPORT SYSTEM BINDING PROTEIN MLAD-RELATED"/>
    <property type="match status" value="1"/>
</dbReference>
<name>A0A6I3L342_9NOCA</name>
<dbReference type="PANTHER" id="PTHR33371:SF18">
    <property type="entry name" value="MCE-FAMILY PROTEIN MCE3C"/>
    <property type="match status" value="1"/>
</dbReference>
<gene>
    <name evidence="3" type="ORF">GLP40_28700</name>
</gene>
<evidence type="ECO:0000256" key="1">
    <source>
        <dbReference type="SAM" id="Phobius"/>
    </source>
</evidence>
<accession>A0A6I3L342</accession>
<comment type="caution">
    <text evidence="3">The sequence shown here is derived from an EMBL/GenBank/DDBJ whole genome shotgun (WGS) entry which is preliminary data.</text>
</comment>
<feature type="transmembrane region" description="Helical" evidence="1">
    <location>
        <begin position="32"/>
        <end position="53"/>
    </location>
</feature>
<keyword evidence="1" id="KW-0812">Transmembrane</keyword>
<organism evidence="3 4">
    <name type="scientific">Nocardia aurantiaca</name>
    <dbReference type="NCBI Taxonomy" id="2675850"/>
    <lineage>
        <taxon>Bacteria</taxon>
        <taxon>Bacillati</taxon>
        <taxon>Actinomycetota</taxon>
        <taxon>Actinomycetes</taxon>
        <taxon>Mycobacteriales</taxon>
        <taxon>Nocardiaceae</taxon>
        <taxon>Nocardia</taxon>
    </lineage>
</organism>
<dbReference type="RefSeq" id="WP_154791145.1">
    <property type="nucleotide sequence ID" value="NZ_WMBB01000016.1"/>
</dbReference>
<dbReference type="Proteomes" id="UP000432464">
    <property type="component" value="Unassembled WGS sequence"/>
</dbReference>
<protein>
    <submittedName>
        <fullName evidence="3">MCE family protein</fullName>
    </submittedName>
</protein>
<reference evidence="3 4" key="1">
    <citation type="submission" date="2019-11" db="EMBL/GenBank/DDBJ databases">
        <title>Nocardia sp. nov. CT2-14 isolated from soil.</title>
        <authorList>
            <person name="Kanchanasin P."/>
            <person name="Tanasupawat S."/>
            <person name="Yuki M."/>
            <person name="Kudo T."/>
        </authorList>
    </citation>
    <scope>NUCLEOTIDE SEQUENCE [LARGE SCALE GENOMIC DNA]</scope>
    <source>
        <strain evidence="3 4">CT2-14</strain>
    </source>
</reference>
<proteinExistence type="predicted"/>
<keyword evidence="1" id="KW-1133">Transmembrane helix</keyword>
<dbReference type="AlphaFoldDB" id="A0A6I3L342"/>
<evidence type="ECO:0000313" key="3">
    <source>
        <dbReference type="EMBL" id="MTE16722.1"/>
    </source>
</evidence>
<dbReference type="InterPro" id="IPR052336">
    <property type="entry name" value="MlaD_Phospholipid_Transporter"/>
</dbReference>
<dbReference type="GO" id="GO:0005576">
    <property type="term" value="C:extracellular region"/>
    <property type="evidence" value="ECO:0007669"/>
    <property type="project" value="TreeGrafter"/>
</dbReference>
<dbReference type="Pfam" id="PF02470">
    <property type="entry name" value="MlaD"/>
    <property type="match status" value="1"/>
</dbReference>
<keyword evidence="1" id="KW-0472">Membrane</keyword>
<keyword evidence="4" id="KW-1185">Reference proteome</keyword>
<evidence type="ECO:0000313" key="4">
    <source>
        <dbReference type="Proteomes" id="UP000432464"/>
    </source>
</evidence>